<dbReference type="Pfam" id="PF13280">
    <property type="entry name" value="WYL"/>
    <property type="match status" value="1"/>
</dbReference>
<evidence type="ECO:0000313" key="3">
    <source>
        <dbReference type="EMBL" id="MEN7547335.1"/>
    </source>
</evidence>
<accession>A0AAW9S4K1</accession>
<dbReference type="InterPro" id="IPR057727">
    <property type="entry name" value="WCX_dom"/>
</dbReference>
<keyword evidence="4" id="KW-1185">Reference proteome</keyword>
<dbReference type="AlphaFoldDB" id="A0AAW9S4K1"/>
<feature type="domain" description="WCX" evidence="2">
    <location>
        <begin position="255"/>
        <end position="327"/>
    </location>
</feature>
<dbReference type="InterPro" id="IPR026881">
    <property type="entry name" value="WYL_dom"/>
</dbReference>
<dbReference type="PANTHER" id="PTHR34580">
    <property type="match status" value="1"/>
</dbReference>
<comment type="caution">
    <text evidence="3">The sequence shown here is derived from an EMBL/GenBank/DDBJ whole genome shotgun (WGS) entry which is preliminary data.</text>
</comment>
<dbReference type="RefSeq" id="WP_346820119.1">
    <property type="nucleotide sequence ID" value="NZ_JBDKWZ010000002.1"/>
</dbReference>
<dbReference type="Proteomes" id="UP001403385">
    <property type="component" value="Unassembled WGS sequence"/>
</dbReference>
<dbReference type="PANTHER" id="PTHR34580:SF9">
    <property type="entry name" value="SLL5097 PROTEIN"/>
    <property type="match status" value="1"/>
</dbReference>
<dbReference type="PROSITE" id="PS52050">
    <property type="entry name" value="WYL"/>
    <property type="match status" value="1"/>
</dbReference>
<dbReference type="InterPro" id="IPR051534">
    <property type="entry name" value="CBASS_pafABC_assoc_protein"/>
</dbReference>
<sequence>MPSSKLAFFRYLLIDRMLRNKMKKYPTKEEILEACHDKFGVRSISTIEKDLSAMRLEFDAPIEYSKRYKGYYYTDLSFKLLSVNLSDENLVALKFVETFLEEFRAMPIFSEFSDAVDKVLDGLEITRTFNNQVTPIGEFVQIDKSAYVKGSDILSKLIKIVSDQHVVKIQYQKFGSSKTKAYTVHPYLLKEYSDLWYLIGYVEEYQQVRTFGIDRISEFEDLERAIISKEEVNFDAESFFMYCLGITALDESPNDVVLSFAPRQGYYLKTQPIHSSQEIMVDSEEEFRIRLKLVNNFELKKWILSFGSDVEVVSPEELRKDIREEITKSIDLYQ</sequence>
<evidence type="ECO:0000259" key="2">
    <source>
        <dbReference type="Pfam" id="PF25583"/>
    </source>
</evidence>
<name>A0AAW9S4K1_9BACT</name>
<dbReference type="Pfam" id="PF25583">
    <property type="entry name" value="WCX"/>
    <property type="match status" value="1"/>
</dbReference>
<evidence type="ECO:0000259" key="1">
    <source>
        <dbReference type="Pfam" id="PF13280"/>
    </source>
</evidence>
<proteinExistence type="predicted"/>
<reference evidence="3 4" key="1">
    <citation type="submission" date="2024-04" db="EMBL/GenBank/DDBJ databases">
        <title>Novel genus in family Flammeovirgaceae.</title>
        <authorList>
            <person name="Nguyen T.H."/>
            <person name="Vuong T.Q."/>
            <person name="Le H."/>
            <person name="Kim S.-G."/>
        </authorList>
    </citation>
    <scope>NUCLEOTIDE SEQUENCE [LARGE SCALE GENOMIC DNA]</scope>
    <source>
        <strain evidence="3 4">JCM 23209</strain>
    </source>
</reference>
<gene>
    <name evidence="3" type="ORF">AAG747_05415</name>
</gene>
<evidence type="ECO:0000313" key="4">
    <source>
        <dbReference type="Proteomes" id="UP001403385"/>
    </source>
</evidence>
<organism evidence="3 4">
    <name type="scientific">Rapidithrix thailandica</name>
    <dbReference type="NCBI Taxonomy" id="413964"/>
    <lineage>
        <taxon>Bacteria</taxon>
        <taxon>Pseudomonadati</taxon>
        <taxon>Bacteroidota</taxon>
        <taxon>Cytophagia</taxon>
        <taxon>Cytophagales</taxon>
        <taxon>Flammeovirgaceae</taxon>
        <taxon>Rapidithrix</taxon>
    </lineage>
</organism>
<dbReference type="EMBL" id="JBDKWZ010000002">
    <property type="protein sequence ID" value="MEN7547335.1"/>
    <property type="molecule type" value="Genomic_DNA"/>
</dbReference>
<feature type="domain" description="WYL" evidence="1">
    <location>
        <begin position="153"/>
        <end position="220"/>
    </location>
</feature>
<protein>
    <submittedName>
        <fullName evidence="3">WYL domain-containing protein</fullName>
    </submittedName>
</protein>